<proteinExistence type="predicted"/>
<dbReference type="Proteomes" id="UP001174691">
    <property type="component" value="Unassembled WGS sequence"/>
</dbReference>
<gene>
    <name evidence="2" type="ORF">NKR19_g2077</name>
</gene>
<accession>A0AA38RYK0</accession>
<feature type="compositionally biased region" description="Low complexity" evidence="1">
    <location>
        <begin position="58"/>
        <end position="75"/>
    </location>
</feature>
<evidence type="ECO:0000313" key="3">
    <source>
        <dbReference type="Proteomes" id="UP001174691"/>
    </source>
</evidence>
<evidence type="ECO:0000313" key="2">
    <source>
        <dbReference type="EMBL" id="KAJ9161625.1"/>
    </source>
</evidence>
<evidence type="ECO:0000256" key="1">
    <source>
        <dbReference type="SAM" id="MobiDB-lite"/>
    </source>
</evidence>
<dbReference type="AlphaFoldDB" id="A0AA38RYK0"/>
<dbReference type="EMBL" id="JANBVN010000020">
    <property type="protein sequence ID" value="KAJ9161625.1"/>
    <property type="molecule type" value="Genomic_DNA"/>
</dbReference>
<sequence>MATVEAPFYTRTSVEGLTAQDFETASIRSAAPSYVSDAPSYHSTVQNSEPIPAYTPRSTAASTANGSTSSNPSSNLTPHQHHQRVTSVPSLLPSRDSHSAPTRGLPPVPSGPRVGSGAAALPSLASFRIPSLKRVVLERVEEEERVQARLRPLEDPYLVGEEAASRARRERLARENGDDILIREDRRWDFFLAQMNDCEERERSWNRFRRETELKQSRGRLGFGRRLWAR</sequence>
<keyword evidence="3" id="KW-1185">Reference proteome</keyword>
<protein>
    <submittedName>
        <fullName evidence="2">Uncharacterized protein</fullName>
    </submittedName>
</protein>
<comment type="caution">
    <text evidence="2">The sequence shown here is derived from an EMBL/GenBank/DDBJ whole genome shotgun (WGS) entry which is preliminary data.</text>
</comment>
<feature type="region of interest" description="Disordered" evidence="1">
    <location>
        <begin position="34"/>
        <end position="117"/>
    </location>
</feature>
<name>A0AA38RYK0_9PEZI</name>
<organism evidence="2 3">
    <name type="scientific">Coniochaeta hoffmannii</name>
    <dbReference type="NCBI Taxonomy" id="91930"/>
    <lineage>
        <taxon>Eukaryota</taxon>
        <taxon>Fungi</taxon>
        <taxon>Dikarya</taxon>
        <taxon>Ascomycota</taxon>
        <taxon>Pezizomycotina</taxon>
        <taxon>Sordariomycetes</taxon>
        <taxon>Sordariomycetidae</taxon>
        <taxon>Coniochaetales</taxon>
        <taxon>Coniochaetaceae</taxon>
        <taxon>Coniochaeta</taxon>
    </lineage>
</organism>
<reference evidence="2" key="1">
    <citation type="submission" date="2022-07" db="EMBL/GenBank/DDBJ databases">
        <title>Fungi with potential for degradation of polypropylene.</title>
        <authorList>
            <person name="Gostincar C."/>
        </authorList>
    </citation>
    <scope>NUCLEOTIDE SEQUENCE</scope>
    <source>
        <strain evidence="2">EXF-13287</strain>
    </source>
</reference>